<dbReference type="EMBL" id="JAGJCB010000004">
    <property type="protein sequence ID" value="MBP0903559.1"/>
    <property type="molecule type" value="Genomic_DNA"/>
</dbReference>
<accession>A0ABS4BSJ6</accession>
<sequence length="236" mass="28275">MRTRLEFQKERYELFNKNMNDFASIFCDVIKELGKQGIDGYSFEELKEGNFQKLFEDYHKNQQLKNEVTKNMIYEKYLDLYGYNDAELKKLETNYKRYLDREFSFYLINDSFYEYCKNNFKQNPLLKSFLENAPEIKIFKIFDFVNIKGNNIKIDVPEELFTLYATSHKQLETMKNIKEFVRVAKKLEMTSNDILEPLVKYLNHKDGSFFINGTKGLSDDLNTINFNYHKILTIQS</sequence>
<gene>
    <name evidence="1" type="ORF">J8H85_06940</name>
</gene>
<evidence type="ECO:0000313" key="1">
    <source>
        <dbReference type="EMBL" id="MBP0903559.1"/>
    </source>
</evidence>
<keyword evidence="2" id="KW-1185">Reference proteome</keyword>
<evidence type="ECO:0000313" key="2">
    <source>
        <dbReference type="Proteomes" id="UP000670776"/>
    </source>
</evidence>
<reference evidence="1 2" key="1">
    <citation type="submission" date="2021-04" db="EMBL/GenBank/DDBJ databases">
        <title>Mariniflexile gromovii gen. nov., sp. nov., a gliding bacterium isolated from the sea urchin Strongylocentrotus intermedius.</title>
        <authorList>
            <person name="Ko S."/>
            <person name="Le V."/>
            <person name="Ahn C.-Y."/>
            <person name="Oh H.-M."/>
        </authorList>
    </citation>
    <scope>NUCLEOTIDE SEQUENCE [LARGE SCALE GENOMIC DNA]</scope>
    <source>
        <strain evidence="1 2">KCTC 12570</strain>
    </source>
</reference>
<organism evidence="1 2">
    <name type="scientific">Mariniflexile gromovii</name>
    <dbReference type="NCBI Taxonomy" id="362523"/>
    <lineage>
        <taxon>Bacteria</taxon>
        <taxon>Pseudomonadati</taxon>
        <taxon>Bacteroidota</taxon>
        <taxon>Flavobacteriia</taxon>
        <taxon>Flavobacteriales</taxon>
        <taxon>Flavobacteriaceae</taxon>
        <taxon>Mariniflexile</taxon>
    </lineage>
</organism>
<proteinExistence type="predicted"/>
<dbReference type="Proteomes" id="UP000670776">
    <property type="component" value="Unassembled WGS sequence"/>
</dbReference>
<protein>
    <submittedName>
        <fullName evidence="1">Uncharacterized protein</fullName>
    </submittedName>
</protein>
<name>A0ABS4BSJ6_9FLAO</name>
<comment type="caution">
    <text evidence="1">The sequence shown here is derived from an EMBL/GenBank/DDBJ whole genome shotgun (WGS) entry which is preliminary data.</text>
</comment>
<dbReference type="RefSeq" id="WP_209653890.1">
    <property type="nucleotide sequence ID" value="NZ_JAGJCB010000004.1"/>
</dbReference>